<accession>A0A6M2E5B9</accession>
<sequence>MRTLVALPFVLAAFTVVISCTFPEMPTVIPKVTFVDVNCTYAGTPVPNGESSTPEGECKKVTCTNGDLKIEECRQISNNDSHCKLTNDTGGTFPFCCPSLFCK</sequence>
<dbReference type="AlphaFoldDB" id="A0A6M2E5B9"/>
<dbReference type="Pfam" id="PF15430">
    <property type="entry name" value="SVWC"/>
    <property type="match status" value="1"/>
</dbReference>
<name>A0A6M2E5B9_9ACAR</name>
<evidence type="ECO:0000259" key="4">
    <source>
        <dbReference type="SMART" id="SM01318"/>
    </source>
</evidence>
<keyword evidence="3" id="KW-0732">Signal</keyword>
<evidence type="ECO:0000313" key="5">
    <source>
        <dbReference type="EMBL" id="NOV52267.1"/>
    </source>
</evidence>
<dbReference type="GO" id="GO:0005576">
    <property type="term" value="C:extracellular region"/>
    <property type="evidence" value="ECO:0007669"/>
    <property type="project" value="UniProtKB-SubCell"/>
</dbReference>
<dbReference type="SMART" id="SM01318">
    <property type="entry name" value="SVWC"/>
    <property type="match status" value="1"/>
</dbReference>
<protein>
    <submittedName>
        <fullName evidence="5">Putative conserved secreted protein</fullName>
    </submittedName>
</protein>
<proteinExistence type="predicted"/>
<reference evidence="5" key="1">
    <citation type="submission" date="2019-12" db="EMBL/GenBank/DDBJ databases">
        <title>The sialotranscriptome of the gopher-tortoise tick, Amblyomma tuberculatum.</title>
        <authorList>
            <person name="Karim S."/>
            <person name="Andersen J."/>
            <person name="Kumar D."/>
            <person name="Adamson S."/>
            <person name="Ennen J."/>
            <person name="Qualis C.P."/>
            <person name="Ribeiro J.M.C."/>
        </authorList>
    </citation>
    <scope>NUCLEOTIDE SEQUENCE</scope>
    <source>
        <strain evidence="5">Removed</strain>
        <tissue evidence="5">Salivary glands</tissue>
    </source>
</reference>
<organism evidence="5">
    <name type="scientific">Amblyomma tuberculatum</name>
    <dbReference type="NCBI Taxonomy" id="48802"/>
    <lineage>
        <taxon>Eukaryota</taxon>
        <taxon>Metazoa</taxon>
        <taxon>Ecdysozoa</taxon>
        <taxon>Arthropoda</taxon>
        <taxon>Chelicerata</taxon>
        <taxon>Arachnida</taxon>
        <taxon>Acari</taxon>
        <taxon>Parasitiformes</taxon>
        <taxon>Ixodida</taxon>
        <taxon>Ixodoidea</taxon>
        <taxon>Ixodidae</taxon>
        <taxon>Amblyomminae</taxon>
        <taxon>Amblyomma</taxon>
    </lineage>
</organism>
<comment type="subcellular location">
    <subcellularLocation>
        <location evidence="1">Secreted</location>
    </subcellularLocation>
</comment>
<evidence type="ECO:0000256" key="1">
    <source>
        <dbReference type="ARBA" id="ARBA00004613"/>
    </source>
</evidence>
<dbReference type="EMBL" id="GIDH01000324">
    <property type="protein sequence ID" value="NOV52267.1"/>
    <property type="molecule type" value="Transcribed_RNA"/>
</dbReference>
<feature type="signal peptide" evidence="3">
    <location>
        <begin position="1"/>
        <end position="19"/>
    </location>
</feature>
<keyword evidence="2" id="KW-0964">Secreted</keyword>
<dbReference type="PROSITE" id="PS51257">
    <property type="entry name" value="PROKAR_LIPOPROTEIN"/>
    <property type="match status" value="1"/>
</dbReference>
<feature type="chain" id="PRO_5026663337" evidence="3">
    <location>
        <begin position="20"/>
        <end position="103"/>
    </location>
</feature>
<evidence type="ECO:0000256" key="2">
    <source>
        <dbReference type="ARBA" id="ARBA00022525"/>
    </source>
</evidence>
<evidence type="ECO:0000256" key="3">
    <source>
        <dbReference type="SAM" id="SignalP"/>
    </source>
</evidence>
<dbReference type="InterPro" id="IPR029277">
    <property type="entry name" value="SVWC_dom"/>
</dbReference>
<feature type="domain" description="Single" evidence="4">
    <location>
        <begin position="39"/>
        <end position="102"/>
    </location>
</feature>